<dbReference type="SUPFAM" id="SSF49879">
    <property type="entry name" value="SMAD/FHA domain"/>
    <property type="match status" value="1"/>
</dbReference>
<accession>A0A6M4IJD5</accession>
<feature type="domain" description="FHA" evidence="3">
    <location>
        <begin position="188"/>
        <end position="240"/>
    </location>
</feature>
<evidence type="ECO:0000259" key="3">
    <source>
        <dbReference type="PROSITE" id="PS50006"/>
    </source>
</evidence>
<reference evidence="4 5" key="1">
    <citation type="submission" date="2020-05" db="EMBL/GenBank/DDBJ databases">
        <title>Complete genome sequence of Gemmatimonas greenlandica TET16.</title>
        <authorList>
            <person name="Zeng Y."/>
        </authorList>
    </citation>
    <scope>NUCLEOTIDE SEQUENCE [LARGE SCALE GENOMIC DNA]</scope>
    <source>
        <strain evidence="4 5">TET16</strain>
    </source>
</reference>
<protein>
    <submittedName>
        <fullName evidence="4">FHA domain-containing protein</fullName>
    </submittedName>
</protein>
<dbReference type="Proteomes" id="UP000500938">
    <property type="component" value="Chromosome"/>
</dbReference>
<organism evidence="4 5">
    <name type="scientific">Gemmatimonas groenlandica</name>
    <dbReference type="NCBI Taxonomy" id="2732249"/>
    <lineage>
        <taxon>Bacteria</taxon>
        <taxon>Pseudomonadati</taxon>
        <taxon>Gemmatimonadota</taxon>
        <taxon>Gemmatimonadia</taxon>
        <taxon>Gemmatimonadales</taxon>
        <taxon>Gemmatimonadaceae</taxon>
        <taxon>Gemmatimonas</taxon>
    </lineage>
</organism>
<evidence type="ECO:0000256" key="1">
    <source>
        <dbReference type="SAM" id="MobiDB-lite"/>
    </source>
</evidence>
<dbReference type="PROSITE" id="PS50006">
    <property type="entry name" value="FHA_DOMAIN"/>
    <property type="match status" value="1"/>
</dbReference>
<dbReference type="Gene3D" id="2.60.200.20">
    <property type="match status" value="1"/>
</dbReference>
<feature type="transmembrane region" description="Helical" evidence="2">
    <location>
        <begin position="6"/>
        <end position="27"/>
    </location>
</feature>
<dbReference type="SMART" id="SM00240">
    <property type="entry name" value="FHA"/>
    <property type="match status" value="1"/>
</dbReference>
<dbReference type="RefSeq" id="WP_171224158.1">
    <property type="nucleotide sequence ID" value="NZ_CP053085.1"/>
</dbReference>
<evidence type="ECO:0000313" key="4">
    <source>
        <dbReference type="EMBL" id="QJR34730.1"/>
    </source>
</evidence>
<dbReference type="AlphaFoldDB" id="A0A6M4IJD5"/>
<dbReference type="EMBL" id="CP053085">
    <property type="protein sequence ID" value="QJR34730.1"/>
    <property type="molecule type" value="Genomic_DNA"/>
</dbReference>
<keyword evidence="2" id="KW-0472">Membrane</keyword>
<keyword evidence="2" id="KW-1133">Transmembrane helix</keyword>
<dbReference type="InterPro" id="IPR008984">
    <property type="entry name" value="SMAD_FHA_dom_sf"/>
</dbReference>
<dbReference type="KEGG" id="ggr:HKW67_03975"/>
<keyword evidence="2" id="KW-0812">Transmembrane</keyword>
<sequence>MSYGLVFGALLAVLCFIAFIGGLVWWVRRPISGRRHSSGALPLFGHDRAVVYARAEDDDDEVERAQLIMARAPHWSAATNGAAATASSAAGNGVAHHADRVPSRSARTASPNRSAPASRTEYAPLPDVSMPDVSMPAATEFDGRSIRYSVPTDSTLQFLPGRLEVISGPDVGREIRFVRTPGRDAIEVTFGRNEGPPYRHVQLHDATVSRAHARMRYRDGQWLLSNLSATNPVLRNGLVLDGDGDVDLALAEGDRIEMGEVVFRFHV</sequence>
<feature type="region of interest" description="Disordered" evidence="1">
    <location>
        <begin position="87"/>
        <end position="131"/>
    </location>
</feature>
<feature type="compositionally biased region" description="Polar residues" evidence="1">
    <location>
        <begin position="105"/>
        <end position="117"/>
    </location>
</feature>
<evidence type="ECO:0000256" key="2">
    <source>
        <dbReference type="SAM" id="Phobius"/>
    </source>
</evidence>
<dbReference type="Pfam" id="PF00498">
    <property type="entry name" value="FHA"/>
    <property type="match status" value="1"/>
</dbReference>
<dbReference type="CDD" id="cd00060">
    <property type="entry name" value="FHA"/>
    <property type="match status" value="1"/>
</dbReference>
<keyword evidence="5" id="KW-1185">Reference proteome</keyword>
<gene>
    <name evidence="4" type="ORF">HKW67_03975</name>
</gene>
<name>A0A6M4IJD5_9BACT</name>
<evidence type="ECO:0000313" key="5">
    <source>
        <dbReference type="Proteomes" id="UP000500938"/>
    </source>
</evidence>
<proteinExistence type="predicted"/>
<dbReference type="InterPro" id="IPR000253">
    <property type="entry name" value="FHA_dom"/>
</dbReference>